<keyword evidence="1" id="KW-0812">Transmembrane</keyword>
<evidence type="ECO:0000256" key="1">
    <source>
        <dbReference type="SAM" id="Phobius"/>
    </source>
</evidence>
<reference evidence="2" key="1">
    <citation type="submission" date="2021-02" db="EMBL/GenBank/DDBJ databases">
        <authorList>
            <person name="Dougan E. K."/>
            <person name="Rhodes N."/>
            <person name="Thang M."/>
            <person name="Chan C."/>
        </authorList>
    </citation>
    <scope>NUCLEOTIDE SEQUENCE</scope>
</reference>
<gene>
    <name evidence="2" type="ORF">SNEC2469_LOCUS34200</name>
</gene>
<dbReference type="AlphaFoldDB" id="A0A813CFU6"/>
<dbReference type="Proteomes" id="UP000601435">
    <property type="component" value="Unassembled WGS sequence"/>
</dbReference>
<sequence length="460" mass="49028">VSASGLMAPPEGYAPVVAFRFCPPSGIYFQLAIYVFEPRSADMSPSAPSPPSAQDIANDIVQIATFILHRDFWFAGFMCIFVVLSFLLTVWGMQQKSALKRFDLVGEARLCLARGVTTEAWEGMLAMERVMEAPGTGLIGPYGASLLQLTPLQAASCLYRLYASAKAMAEGRLQNEVRQGAKADAAALRAVRPVKAAMLSAWYFGAFAAELAGFAVASATLHPVLTLPGYFLGAVANGAAAWWGRSAEFLGAAAFSCLGVAFAMAGFQTKSFLKNDEAKVAGGGGPGMIPAVWILMRFISWTALCLVDLPQGVAPLGSLARPMGLPVLREKFLEPATASWEAVACFTSNFWISVEPEANATSVALTEEVGFGDCGWPTSGQLSSASTIFNTCLFSLAAVLVPLHMCIVVGMLLLNPIYACGADNIQLKEEVEAKDREIEDFAKQNELAAGQYEQLSLLPN</sequence>
<name>A0A813CFU6_9DINO</name>
<feature type="non-terminal residue" evidence="2">
    <location>
        <position position="460"/>
    </location>
</feature>
<proteinExistence type="predicted"/>
<organism evidence="2 3">
    <name type="scientific">Symbiodinium necroappetens</name>
    <dbReference type="NCBI Taxonomy" id="1628268"/>
    <lineage>
        <taxon>Eukaryota</taxon>
        <taxon>Sar</taxon>
        <taxon>Alveolata</taxon>
        <taxon>Dinophyceae</taxon>
        <taxon>Suessiales</taxon>
        <taxon>Symbiodiniaceae</taxon>
        <taxon>Symbiodinium</taxon>
    </lineage>
</organism>
<accession>A0A813CFU6</accession>
<keyword evidence="3" id="KW-1185">Reference proteome</keyword>
<evidence type="ECO:0000313" key="2">
    <source>
        <dbReference type="EMBL" id="CAE7941220.1"/>
    </source>
</evidence>
<feature type="transmembrane region" description="Helical" evidence="1">
    <location>
        <begin position="72"/>
        <end position="91"/>
    </location>
</feature>
<dbReference type="EMBL" id="CAJNJA010093418">
    <property type="protein sequence ID" value="CAE7941220.1"/>
    <property type="molecule type" value="Genomic_DNA"/>
</dbReference>
<keyword evidence="1" id="KW-1133">Transmembrane helix</keyword>
<evidence type="ECO:0000313" key="3">
    <source>
        <dbReference type="Proteomes" id="UP000601435"/>
    </source>
</evidence>
<keyword evidence="1" id="KW-0472">Membrane</keyword>
<dbReference type="OrthoDB" id="424661at2759"/>
<feature type="transmembrane region" description="Helical" evidence="1">
    <location>
        <begin position="249"/>
        <end position="267"/>
    </location>
</feature>
<comment type="caution">
    <text evidence="2">The sequence shown here is derived from an EMBL/GenBank/DDBJ whole genome shotgun (WGS) entry which is preliminary data.</text>
</comment>
<feature type="transmembrane region" description="Helical" evidence="1">
    <location>
        <begin position="392"/>
        <end position="414"/>
    </location>
</feature>
<protein>
    <submittedName>
        <fullName evidence="2">Uncharacterized protein</fullName>
    </submittedName>
</protein>
<feature type="transmembrane region" description="Helical" evidence="1">
    <location>
        <begin position="201"/>
        <end position="221"/>
    </location>
</feature>